<dbReference type="SUPFAM" id="SSF47113">
    <property type="entry name" value="Histone-fold"/>
    <property type="match status" value="1"/>
</dbReference>
<proteinExistence type="inferred from homology"/>
<dbReference type="PROSITE" id="PS00959">
    <property type="entry name" value="HISTONE_H3_2"/>
    <property type="match status" value="1"/>
</dbReference>
<reference evidence="4" key="2">
    <citation type="journal article" date="2024" name="Plant">
        <title>Genomic evolution and insights into agronomic trait innovations of Sesamum species.</title>
        <authorList>
            <person name="Miao H."/>
            <person name="Wang L."/>
            <person name="Qu L."/>
            <person name="Liu H."/>
            <person name="Sun Y."/>
            <person name="Le M."/>
            <person name="Wang Q."/>
            <person name="Wei S."/>
            <person name="Zheng Y."/>
            <person name="Lin W."/>
            <person name="Duan Y."/>
            <person name="Cao H."/>
            <person name="Xiong S."/>
            <person name="Wang X."/>
            <person name="Wei L."/>
            <person name="Li C."/>
            <person name="Ma Q."/>
            <person name="Ju M."/>
            <person name="Zhao R."/>
            <person name="Li G."/>
            <person name="Mu C."/>
            <person name="Tian Q."/>
            <person name="Mei H."/>
            <person name="Zhang T."/>
            <person name="Gao T."/>
            <person name="Zhang H."/>
        </authorList>
    </citation>
    <scope>NUCLEOTIDE SEQUENCE</scope>
    <source>
        <strain evidence="4">K16</strain>
    </source>
</reference>
<gene>
    <name evidence="4" type="ORF">Sango_1886100</name>
</gene>
<dbReference type="Pfam" id="PF00125">
    <property type="entry name" value="Histone"/>
    <property type="match status" value="1"/>
</dbReference>
<evidence type="ECO:0000313" key="5">
    <source>
        <dbReference type="Proteomes" id="UP001289374"/>
    </source>
</evidence>
<dbReference type="EMBL" id="JACGWL010000010">
    <property type="protein sequence ID" value="KAK4394153.1"/>
    <property type="molecule type" value="Genomic_DNA"/>
</dbReference>
<dbReference type="GO" id="GO:0003677">
    <property type="term" value="F:DNA binding"/>
    <property type="evidence" value="ECO:0007669"/>
    <property type="project" value="InterPro"/>
</dbReference>
<dbReference type="InterPro" id="IPR009072">
    <property type="entry name" value="Histone-fold"/>
</dbReference>
<name>A0AAE1WJ88_9LAMI</name>
<reference evidence="4" key="1">
    <citation type="submission" date="2020-06" db="EMBL/GenBank/DDBJ databases">
        <authorList>
            <person name="Li T."/>
            <person name="Hu X."/>
            <person name="Zhang T."/>
            <person name="Song X."/>
            <person name="Zhang H."/>
            <person name="Dai N."/>
            <person name="Sheng W."/>
            <person name="Hou X."/>
            <person name="Wei L."/>
        </authorList>
    </citation>
    <scope>NUCLEOTIDE SEQUENCE</scope>
    <source>
        <strain evidence="4">K16</strain>
        <tissue evidence="4">Leaf</tissue>
    </source>
</reference>
<evidence type="ECO:0000259" key="3">
    <source>
        <dbReference type="Pfam" id="PF00125"/>
    </source>
</evidence>
<dbReference type="PRINTS" id="PR00622">
    <property type="entry name" value="HISTONEH3"/>
</dbReference>
<dbReference type="GO" id="GO:0030527">
    <property type="term" value="F:structural constituent of chromatin"/>
    <property type="evidence" value="ECO:0007669"/>
    <property type="project" value="InterPro"/>
</dbReference>
<sequence length="98" mass="11221">MSELPSCFILITHFLVRSPINGSYKVDSEIIHRMQSPKKAATRKSAPATGGVKKPHHFRLGIVALREIRKYQKSTKLLIRKLPFKRLVREISASRARQ</sequence>
<protein>
    <submittedName>
        <fullName evidence="4">Histone H3.2</fullName>
    </submittedName>
</protein>
<dbReference type="PANTHER" id="PTHR11426">
    <property type="entry name" value="HISTONE H3"/>
    <property type="match status" value="1"/>
</dbReference>
<comment type="similarity">
    <text evidence="1">Belongs to the histone H3 family.</text>
</comment>
<keyword evidence="2" id="KW-0007">Acetylation</keyword>
<dbReference type="Proteomes" id="UP001289374">
    <property type="component" value="Unassembled WGS sequence"/>
</dbReference>
<dbReference type="AlphaFoldDB" id="A0AAE1WJ88"/>
<dbReference type="GO" id="GO:0000786">
    <property type="term" value="C:nucleosome"/>
    <property type="evidence" value="ECO:0007669"/>
    <property type="project" value="InterPro"/>
</dbReference>
<dbReference type="Gene3D" id="1.10.20.10">
    <property type="entry name" value="Histone, subunit A"/>
    <property type="match status" value="1"/>
</dbReference>
<feature type="domain" description="Core Histone H2A/H2B/H3" evidence="3">
    <location>
        <begin position="63"/>
        <end position="93"/>
    </location>
</feature>
<comment type="caution">
    <text evidence="4">The sequence shown here is derived from an EMBL/GenBank/DDBJ whole genome shotgun (WGS) entry which is preliminary data.</text>
</comment>
<organism evidence="4 5">
    <name type="scientific">Sesamum angolense</name>
    <dbReference type="NCBI Taxonomy" id="2727404"/>
    <lineage>
        <taxon>Eukaryota</taxon>
        <taxon>Viridiplantae</taxon>
        <taxon>Streptophyta</taxon>
        <taxon>Embryophyta</taxon>
        <taxon>Tracheophyta</taxon>
        <taxon>Spermatophyta</taxon>
        <taxon>Magnoliopsida</taxon>
        <taxon>eudicotyledons</taxon>
        <taxon>Gunneridae</taxon>
        <taxon>Pentapetalae</taxon>
        <taxon>asterids</taxon>
        <taxon>lamiids</taxon>
        <taxon>Lamiales</taxon>
        <taxon>Pedaliaceae</taxon>
        <taxon>Sesamum</taxon>
    </lineage>
</organism>
<evidence type="ECO:0000256" key="1">
    <source>
        <dbReference type="ARBA" id="ARBA00010343"/>
    </source>
</evidence>
<dbReference type="InterPro" id="IPR000164">
    <property type="entry name" value="Histone_H3/CENP-A"/>
</dbReference>
<evidence type="ECO:0000313" key="4">
    <source>
        <dbReference type="EMBL" id="KAK4394153.1"/>
    </source>
</evidence>
<evidence type="ECO:0000256" key="2">
    <source>
        <dbReference type="ARBA" id="ARBA00022990"/>
    </source>
</evidence>
<accession>A0AAE1WJ88</accession>
<dbReference type="InterPro" id="IPR007125">
    <property type="entry name" value="H2A/H2B/H3"/>
</dbReference>
<keyword evidence="5" id="KW-1185">Reference proteome</keyword>
<dbReference type="GO" id="GO:0046982">
    <property type="term" value="F:protein heterodimerization activity"/>
    <property type="evidence" value="ECO:0007669"/>
    <property type="project" value="InterPro"/>
</dbReference>